<feature type="domain" description="Xaa-Pro dipeptidyl-peptidase-like" evidence="2">
    <location>
        <begin position="61"/>
        <end position="263"/>
    </location>
</feature>
<keyword evidence="1" id="KW-0732">Signal</keyword>
<dbReference type="GO" id="GO:0016787">
    <property type="term" value="F:hydrolase activity"/>
    <property type="evidence" value="ECO:0007669"/>
    <property type="project" value="UniProtKB-KW"/>
</dbReference>
<dbReference type="PANTHER" id="PTHR47751:SF1">
    <property type="entry name" value="SUPERFAMILY HYDROLASE, PUTATIVE (AFU_ORTHOLOGUE AFUA_2G16580)-RELATED"/>
    <property type="match status" value="1"/>
</dbReference>
<keyword evidence="3" id="KW-0378">Hydrolase</keyword>
<evidence type="ECO:0000259" key="2">
    <source>
        <dbReference type="Pfam" id="PF02129"/>
    </source>
</evidence>
<feature type="chain" id="PRO_5037794609" evidence="1">
    <location>
        <begin position="20"/>
        <end position="380"/>
    </location>
</feature>
<dbReference type="Pfam" id="PF02129">
    <property type="entry name" value="Peptidase_S15"/>
    <property type="match status" value="1"/>
</dbReference>
<dbReference type="Gene3D" id="1.10.10.800">
    <property type="match status" value="1"/>
</dbReference>
<organism evidence="3 4">
    <name type="scientific">Xylanibacter ruminicola</name>
    <name type="common">Prevotella ruminicola</name>
    <dbReference type="NCBI Taxonomy" id="839"/>
    <lineage>
        <taxon>Bacteria</taxon>
        <taxon>Pseudomonadati</taxon>
        <taxon>Bacteroidota</taxon>
        <taxon>Bacteroidia</taxon>
        <taxon>Bacteroidales</taxon>
        <taxon>Prevotellaceae</taxon>
        <taxon>Xylanibacter</taxon>
    </lineage>
</organism>
<comment type="caution">
    <text evidence="3">The sequence shown here is derived from an EMBL/GenBank/DDBJ whole genome shotgun (WGS) entry which is preliminary data.</text>
</comment>
<dbReference type="Gene3D" id="3.40.50.1820">
    <property type="entry name" value="alpha/beta hydrolase"/>
    <property type="match status" value="1"/>
</dbReference>
<name>A0A928BQM9_XYLRU</name>
<sequence>MKKVLLAAVLMGITLTACTNKQTTNEEGMNTTLQLTQEWDKVFPQSDKVTHEKVTFKNRFGIELAADLYKPKGTEGKLPAIACSGPFGAVKEQSSGLYAQTLAEHGFLTIAFDPSYTGESGGEPRYVSSPDINTEDFSAAVDYLMTRDDVNPDRVGILGVCGWGGIALNAAALDPRIKATVATTMYDMSRVSQNGYHDDGDSKEARNEMRKALAEQRLKDCQSGSYERAGGVVEDPANMPWFVQQYHAYYKTPRGYHKRSLNSNEGWNKTSILPWLNAGFLKFTNEIDNAVMILHGEKAHSRYFGITAYENMTGAKVELQGQDANLQPLNAPLAEPFIVTRGNKQLYIVPGATHCDLYDGGEKSYIPFDKLEEFYQANLK</sequence>
<accession>A0A928BQM9</accession>
<gene>
    <name evidence="3" type="ORF">E7102_01135</name>
</gene>
<dbReference type="PROSITE" id="PS51257">
    <property type="entry name" value="PROKAR_LIPOPROTEIN"/>
    <property type="match status" value="1"/>
</dbReference>
<protein>
    <submittedName>
        <fullName evidence="3">Alpha/beta hydrolase</fullName>
    </submittedName>
</protein>
<dbReference type="AlphaFoldDB" id="A0A928BQM9"/>
<dbReference type="PANTHER" id="PTHR47751">
    <property type="entry name" value="SUPERFAMILY HYDROLASE, PUTATIVE (AFU_ORTHOLOGUE AFUA_2G16580)-RELATED"/>
    <property type="match status" value="1"/>
</dbReference>
<evidence type="ECO:0000256" key="1">
    <source>
        <dbReference type="SAM" id="SignalP"/>
    </source>
</evidence>
<proteinExistence type="predicted"/>
<reference evidence="3" key="1">
    <citation type="submission" date="2019-04" db="EMBL/GenBank/DDBJ databases">
        <title>Evolution of Biomass-Degrading Anaerobic Consortia Revealed by Metagenomics.</title>
        <authorList>
            <person name="Peng X."/>
        </authorList>
    </citation>
    <scope>NUCLEOTIDE SEQUENCE</scope>
    <source>
        <strain evidence="3">SIG141</strain>
    </source>
</reference>
<dbReference type="InterPro" id="IPR029058">
    <property type="entry name" value="AB_hydrolase_fold"/>
</dbReference>
<dbReference type="InterPro" id="IPR051411">
    <property type="entry name" value="Polyketide_trans_af380"/>
</dbReference>
<dbReference type="SUPFAM" id="SSF53474">
    <property type="entry name" value="alpha/beta-Hydrolases"/>
    <property type="match status" value="1"/>
</dbReference>
<dbReference type="Proteomes" id="UP000763088">
    <property type="component" value="Unassembled WGS sequence"/>
</dbReference>
<evidence type="ECO:0000313" key="4">
    <source>
        <dbReference type="Proteomes" id="UP000763088"/>
    </source>
</evidence>
<evidence type="ECO:0000313" key="3">
    <source>
        <dbReference type="EMBL" id="MBE6265066.1"/>
    </source>
</evidence>
<feature type="signal peptide" evidence="1">
    <location>
        <begin position="1"/>
        <end position="19"/>
    </location>
</feature>
<dbReference type="EMBL" id="SUYD01000001">
    <property type="protein sequence ID" value="MBE6265066.1"/>
    <property type="molecule type" value="Genomic_DNA"/>
</dbReference>
<dbReference type="InterPro" id="IPR000383">
    <property type="entry name" value="Xaa-Pro-like_dom"/>
</dbReference>